<evidence type="ECO:0000313" key="1">
    <source>
        <dbReference type="EMBL" id="KAJ8428534.1"/>
    </source>
</evidence>
<protein>
    <submittedName>
        <fullName evidence="1">Uncharacterized protein</fullName>
    </submittedName>
</protein>
<accession>A0A9Q1Q4B5</accession>
<dbReference type="EMBL" id="JAKOGI010000998">
    <property type="protein sequence ID" value="KAJ8428534.1"/>
    <property type="molecule type" value="Genomic_DNA"/>
</dbReference>
<comment type="caution">
    <text evidence="1">The sequence shown here is derived from an EMBL/GenBank/DDBJ whole genome shotgun (WGS) entry which is preliminary data.</text>
</comment>
<dbReference type="AlphaFoldDB" id="A0A9Q1Q4B5"/>
<dbReference type="Gene3D" id="3.80.10.10">
    <property type="entry name" value="Ribonuclease Inhibitor"/>
    <property type="match status" value="1"/>
</dbReference>
<dbReference type="Proteomes" id="UP001153076">
    <property type="component" value="Unassembled WGS sequence"/>
</dbReference>
<evidence type="ECO:0000313" key="2">
    <source>
        <dbReference type="Proteomes" id="UP001153076"/>
    </source>
</evidence>
<proteinExistence type="predicted"/>
<name>A0A9Q1Q4B5_9CARY</name>
<keyword evidence="2" id="KW-1185">Reference proteome</keyword>
<organism evidence="1 2">
    <name type="scientific">Carnegiea gigantea</name>
    <dbReference type="NCBI Taxonomy" id="171969"/>
    <lineage>
        <taxon>Eukaryota</taxon>
        <taxon>Viridiplantae</taxon>
        <taxon>Streptophyta</taxon>
        <taxon>Embryophyta</taxon>
        <taxon>Tracheophyta</taxon>
        <taxon>Spermatophyta</taxon>
        <taxon>Magnoliopsida</taxon>
        <taxon>eudicotyledons</taxon>
        <taxon>Gunneridae</taxon>
        <taxon>Pentapetalae</taxon>
        <taxon>Caryophyllales</taxon>
        <taxon>Cactineae</taxon>
        <taxon>Cactaceae</taxon>
        <taxon>Cactoideae</taxon>
        <taxon>Echinocereeae</taxon>
        <taxon>Carnegiea</taxon>
    </lineage>
</organism>
<dbReference type="InterPro" id="IPR032675">
    <property type="entry name" value="LRR_dom_sf"/>
</dbReference>
<sequence>MMTGKQKELTKRHRTLQYYAKVLDGFKYTKDTIILTFKNNDFVNCKRLVCNALSGTYPRIAKLNFPIPEPICHTTLTIPTSTQFQSFNVYSYQGNPGLYGPPLTQRDVHNGSTLPSSPDGSHSAVSRAKVEWMLKGAKGGSRLGPLLHLADSFLHQQMEGWYCKHLGRHLAIKILGRKDRERVETRREIRGLTAAEAPNHDRRLLLNPR</sequence>
<reference evidence="1" key="1">
    <citation type="submission" date="2022-04" db="EMBL/GenBank/DDBJ databases">
        <title>Carnegiea gigantea Genome sequencing and assembly v2.</title>
        <authorList>
            <person name="Copetti D."/>
            <person name="Sanderson M.J."/>
            <person name="Burquez A."/>
            <person name="Wojciechowski M.F."/>
        </authorList>
    </citation>
    <scope>NUCLEOTIDE SEQUENCE</scope>
    <source>
        <strain evidence="1">SGP5-SGP5p</strain>
        <tissue evidence="1">Aerial part</tissue>
    </source>
</reference>
<gene>
    <name evidence="1" type="ORF">Cgig2_009777</name>
</gene>